<dbReference type="Gene3D" id="3.30.300.30">
    <property type="match status" value="1"/>
</dbReference>
<dbReference type="SMART" id="SM00827">
    <property type="entry name" value="PKS_AT"/>
    <property type="match status" value="1"/>
</dbReference>
<dbReference type="Pfam" id="PF14765">
    <property type="entry name" value="PS-DH"/>
    <property type="match status" value="1"/>
</dbReference>
<feature type="domain" description="Carrier" evidence="14">
    <location>
        <begin position="1596"/>
        <end position="1674"/>
    </location>
</feature>
<dbReference type="InterPro" id="IPR001242">
    <property type="entry name" value="Condensation_dom"/>
</dbReference>
<accession>A0A0M7BGC9</accession>
<dbReference type="Pfam" id="PF21089">
    <property type="entry name" value="PKS_DH_N"/>
    <property type="match status" value="1"/>
</dbReference>
<dbReference type="Gene3D" id="3.40.50.1820">
    <property type="entry name" value="alpha/beta hydrolase"/>
    <property type="match status" value="1"/>
</dbReference>
<dbReference type="Pfam" id="PF13193">
    <property type="entry name" value="AMP-binding_C"/>
    <property type="match status" value="1"/>
</dbReference>
<keyword evidence="6" id="KW-0597">Phosphoprotein</keyword>
<dbReference type="InterPro" id="IPR036736">
    <property type="entry name" value="ACP-like_sf"/>
</dbReference>
<evidence type="ECO:0000256" key="12">
    <source>
        <dbReference type="ARBA" id="ARBA00033440"/>
    </source>
</evidence>
<dbReference type="GO" id="GO:0005886">
    <property type="term" value="C:plasma membrane"/>
    <property type="evidence" value="ECO:0007669"/>
    <property type="project" value="TreeGrafter"/>
</dbReference>
<dbReference type="Gene3D" id="1.10.1200.10">
    <property type="entry name" value="ACP-like"/>
    <property type="match status" value="2"/>
</dbReference>
<dbReference type="Pfam" id="PF08659">
    <property type="entry name" value="KR"/>
    <property type="match status" value="1"/>
</dbReference>
<feature type="region of interest" description="N-terminal hotdog fold" evidence="13">
    <location>
        <begin position="883"/>
        <end position="999"/>
    </location>
</feature>
<dbReference type="PROSITE" id="PS00455">
    <property type="entry name" value="AMP_BINDING"/>
    <property type="match status" value="1"/>
</dbReference>
<dbReference type="InterPro" id="IPR020841">
    <property type="entry name" value="PKS_Beta-ketoAc_synthase_dom"/>
</dbReference>
<dbReference type="Gene3D" id="3.40.50.720">
    <property type="entry name" value="NAD(P)-binding Rossmann-like Domain"/>
    <property type="match status" value="1"/>
</dbReference>
<dbReference type="Pfam" id="PF00501">
    <property type="entry name" value="AMP-binding"/>
    <property type="match status" value="1"/>
</dbReference>
<dbReference type="PROSITE" id="PS00606">
    <property type="entry name" value="KS3_1"/>
    <property type="match status" value="1"/>
</dbReference>
<dbReference type="CDD" id="cd12114">
    <property type="entry name" value="A_NRPS_TlmIV_like"/>
    <property type="match status" value="1"/>
</dbReference>
<dbReference type="CDD" id="cd00833">
    <property type="entry name" value="PKS"/>
    <property type="match status" value="1"/>
</dbReference>
<evidence type="ECO:0000256" key="1">
    <source>
        <dbReference type="ARBA" id="ARBA00001957"/>
    </source>
</evidence>
<dbReference type="InterPro" id="IPR016036">
    <property type="entry name" value="Malonyl_transacylase_ACP-bd"/>
</dbReference>
<dbReference type="EMBL" id="LN879412">
    <property type="protein sequence ID" value="CUI25672.1"/>
    <property type="molecule type" value="Genomic_DNA"/>
</dbReference>
<feature type="active site" description="Proton donor; for dehydratase activity" evidence="13">
    <location>
        <position position="1067"/>
    </location>
</feature>
<dbReference type="InterPro" id="IPR020807">
    <property type="entry name" value="PKS_DH"/>
</dbReference>
<dbReference type="SUPFAM" id="SSF55048">
    <property type="entry name" value="Probable ACP-binding domain of malonyl-CoA ACP transacylase"/>
    <property type="match status" value="1"/>
</dbReference>
<evidence type="ECO:0000256" key="4">
    <source>
        <dbReference type="ARBA" id="ARBA00016743"/>
    </source>
</evidence>
<dbReference type="InterPro" id="IPR009081">
    <property type="entry name" value="PP-bd_ACP"/>
</dbReference>
<comment type="similarity">
    <text evidence="3">Belongs to the ATP-dependent AMP-binding enzyme family. MbtB subfamily.</text>
</comment>
<dbReference type="GO" id="GO:0044550">
    <property type="term" value="P:secondary metabolite biosynthetic process"/>
    <property type="evidence" value="ECO:0007669"/>
    <property type="project" value="UniProtKB-ARBA"/>
</dbReference>
<dbReference type="InterPro" id="IPR006162">
    <property type="entry name" value="Ppantetheine_attach_site"/>
</dbReference>
<dbReference type="PANTHER" id="PTHR43775:SF51">
    <property type="entry name" value="INACTIVE PHENOLPHTHIOCEROL SYNTHESIS POLYKETIDE SYNTHASE TYPE I PKS1-RELATED"/>
    <property type="match status" value="1"/>
</dbReference>
<dbReference type="InterPro" id="IPR057737">
    <property type="entry name" value="Condensation_MtbB-like"/>
</dbReference>
<evidence type="ECO:0000256" key="2">
    <source>
        <dbReference type="ARBA" id="ARBA00005102"/>
    </source>
</evidence>
<feature type="domain" description="Ketosynthase family 3 (KS3)" evidence="15">
    <location>
        <begin position="2"/>
        <end position="424"/>
    </location>
</feature>
<dbReference type="GO" id="GO:0071770">
    <property type="term" value="P:DIM/DIP cell wall layer assembly"/>
    <property type="evidence" value="ECO:0007669"/>
    <property type="project" value="TreeGrafter"/>
</dbReference>
<comment type="similarity">
    <text evidence="11">In the C-terminal section; belongs to the NRP synthetase family.</text>
</comment>
<sequence length="2972" mass="314730">MDDAIAVVGMACRYPGGADTPEHLWELVAEGRDAIGDFPKNRGWDLEAIHHPDGGPGTTYVRQGGFLHDADTFDAAFFGIRPAEALGMDPQHRVLLEVAWEAIERAGIVPSSLKGSRTGVFVGLMPNEYGMPLGRWQGETSGYMATGTSPSVASGRISYLLGLEGPAITIDTACSSSLVAIHTAVRSLRTGETDLALAAGSTVQAGPGMFLDFSRQRALSPDGRCRTFSDTANGTSWAEGTGVLVLEPLAKARRLGRRILGVIRGTAVNQDGASNGLSAPSGKAQAKVIEQALADARLRPQDVDLVEAHGTGTKLGDPVEAGAIIATYGRDRSDRVWLGSLKSNIGHSMAAAGVGGVIKCLLAMRAGVMPKTLHVEELNSHVPWPGTVDVLSEAREWPARAGVRRCAVSAFAVSGTNSHVILESAEEQPEAGSPAAGAVALTLSAKTTEALCAQAASVADVLHHPPAAVARSLASEREHFAHRAVVVGGDREELLAGLRDLVAGTPNEAVVTGEARRVRRPVFVFPGQGSQWAGMATELLTTSPVFLAKVRECAAEFAPHLGFSLCDALADGLDTEATDVVQPMIFTVMVGLAAMWRDAGVEPAAVIGHSQGEVAAAHVAGALSLRDAARIVAGRSQAIERACGSGGMMVVAATESEAAAIIAEANADLVVAAVNAPRSLVLAGADEQGAERVLALCEAKDVYARRVPVRYASHSPAVEPLRAEIVEALREIEPVASSVAIYSTVDAAPVRGDELDAGYWYRNLRSQVRFADTVALLAERGYDAFLEISPHPVVTGAIEAVLAAEGSDAPVCATLRRDRGGVARFLEAAGRAHVQGHEIDWPRLLPPAGRVDLPTYRFERRRFWLSAPEQPVAPARRSAPAPHPWLGSVVVLPDDTRLLSGHLSLRSHPWLMDHRVNDAIFLPGTAFVEMLLHAGAHAGYAAIDEFVLNDPLVVPCDGSPAEVQVAVTPDRVATFHSRTAGGDWVKHGEAVLTVPGPASAAAPLEGRGVVPDQMYTALAGAGYGYGEAFRAVRTVCDGGDVVTSEVRLPESALVNHGGFVVHPALADSALHAALGCGLFGDVRKGLVVPFLFAGVRTHRDHLGDACTVVARRGGADEISLALLDSTGAVVLSIDRVVVRRLGGRSTRLHRLDWSEPEAAETTARLCVVGAGDDPLCAAVREHAQVSVATLTEAAMITAATPDDWQVVVPCPEDESHAAAARVLGLVREWLARENPGRLVFVTRAAVAVPGDTELNLGTSPVWGIVRSAQSEHPGVFRIVDAGDGTAALADALRRDEPQLAVRADGVLEPRIVPFSVAGDPGACPEGTVVITGGTGTIGREIARHLVTERGATSIALVSRSGGKSAGITGLRDELTALGARVQVATADVADAGQTARALAEIRAGGPIVGVVHAAGVLRDSTIATMTDDQLHEVLRGKAGSAVVLDALTAQDPLAFFVLFSSVYGVLGGPGQANYAAANTFLDQLAAWRRQRGRPAISIAWGLWEQASGMTGHLRDADLQRLRRNGIVPFPVSAGLAMFDAALTVDASLVVAAELDVSGLTDVPPLLTGLRPRRQEPAPVAVTDDAKASLAAAVTAQDRLAVVRNVVTGCVGGLLGVEPHKVDVRRSFFEMGFDSLTSTELRGRVGKRLGVRVGATAVFDHPTPEALTAHVAELVGEPEPEAGDTAVPEAVDDGRYALTPLQEAYVAGRSPEFELGDVSTYIHIEADLTGFDVAAAERALRLMVRRHEMLRAVFSEEGHFRVLDAVPDYSIEVEDLRGRADRAARLEAVRADLETHEFDRTRWPLFRATATRLDDRVTRLHFGVDVLISDGTSAAALFNEWADLYHDPAGVREAPRATFREYTGRLREFRSSDRIATARQYWRDRLATLPAAPDLPLAVRLSEVTAPVFGHRSIVLPTPLWTRLKQHAAAFGVTPSAAICAAYCDVLAMWAKSPHFAVNVLVSNRRGFAGEDLSQVVGNFSSTSLLEVRADAASPFAERARAVQRQLAQDMEHAAWTGVDVMRELNRLDGGAGRARMPVVFTSTLGGVQATHDGAAGLIGALSRLGDSGTTVASGVRTPQVTLDHQAVEEAGALRLNWDVVEEVFPDGLVDAMLAEYERAVLALCDADAWNARAIASAPTVEIPEFDGDSLLHKGFFEQAEKTPDAVAVISAARTLTYGELAAEASAVAAELVRRGHGPGSLVGVVMDKGWEQVVACLGVLRAGAAYVPIDARWPAKRLRGVLESAGITAALTQPWHRVEWPESVWVREIRPRPDALAEGLPDPAVGPEDLAYVIYTSGSTGVPKGVMIEHGAAVNTIRDVNDELALTASDRVLALSALNFDLSVYDLFGPLSAGGAVVLPAAGDEREPAAWLRQMTEHGVTVWNSVPALMAMLCEHARSAEIPLRAVLLSGDWIPVTLPADVQRLFPDAAVWGLGGATEASIWSIWHRIRPEDAELASIPYGLSMRNQHVYVGDAELRARPVWAVGDIYIGGVGVARGYLGDAERTASSFVIDPATGGRWYRTGDLGRTLPSGEIEFLGREDTQVKIGGHRIELGDVEAALEACTGVRAAVATVRTGRLAAHVLADQGTTAASVRTAAADALPGYMVPSAIAVLDEFPLTANGKVDRAALSALPAAQEAEPVKPADAEEELLLGLWREFFGTGELCVTDDFFDLGGDSLQAVRLVSLVRQATGVEMRVSTLFAAPTVRELARWLSDAVPSGVVVPIQPRGSAVPLVLAHPIGGEVLSYADLAARLGPDQPVHGLRCPDGHALSLRELAAEYARAVREEVPGTRYRIGGWSMGGVLAIEIARELEAAGCEVDFVLALDVAESPSGLAAAVIDQAVLWSWLGRDLAGLAGVPWHGENLGSARELFDALRTAGVLPRDVAFSEFEAVCERFEANARALYAYRPDRFGGVVHFVQAASGADPDVVREWRALCDGQFEHHVVPGDHYTVLQREHVEVLADTVRQLLS</sequence>
<dbReference type="PROSITE" id="PS00012">
    <property type="entry name" value="PHOSPHOPANTETHEINE"/>
    <property type="match status" value="2"/>
</dbReference>
<dbReference type="Gene3D" id="3.40.47.10">
    <property type="match status" value="1"/>
</dbReference>
<dbReference type="InterPro" id="IPR049900">
    <property type="entry name" value="PKS_mFAS_DH"/>
</dbReference>
<dbReference type="InterPro" id="IPR050091">
    <property type="entry name" value="PKS_NRPS_Biosynth_Enz"/>
</dbReference>
<dbReference type="CDD" id="cd19535">
    <property type="entry name" value="Cyc_NRPS"/>
    <property type="match status" value="1"/>
</dbReference>
<evidence type="ECO:0000256" key="6">
    <source>
        <dbReference type="ARBA" id="ARBA00022553"/>
    </source>
</evidence>
<keyword evidence="8" id="KW-0808">Transferase</keyword>
<dbReference type="SUPFAM" id="SSF52777">
    <property type="entry name" value="CoA-dependent acyltransferases"/>
    <property type="match status" value="2"/>
</dbReference>
<evidence type="ECO:0000259" key="15">
    <source>
        <dbReference type="PROSITE" id="PS52004"/>
    </source>
</evidence>
<dbReference type="PROSITE" id="PS50075">
    <property type="entry name" value="CARRIER"/>
    <property type="match status" value="2"/>
</dbReference>
<feature type="active site" description="Proton acceptor; for dehydratase activity" evidence="13">
    <location>
        <position position="914"/>
    </location>
</feature>
<dbReference type="InterPro" id="IPR049552">
    <property type="entry name" value="PKS_DH_N"/>
</dbReference>
<evidence type="ECO:0000313" key="17">
    <source>
        <dbReference type="EMBL" id="CUI25672.1"/>
    </source>
</evidence>
<dbReference type="SUPFAM" id="SSF51735">
    <property type="entry name" value="NAD(P)-binding Rossmann-fold domains"/>
    <property type="match status" value="2"/>
</dbReference>
<dbReference type="SUPFAM" id="SSF53901">
    <property type="entry name" value="Thiolase-like"/>
    <property type="match status" value="1"/>
</dbReference>
<dbReference type="GO" id="GO:0031177">
    <property type="term" value="F:phosphopantetheine binding"/>
    <property type="evidence" value="ECO:0007669"/>
    <property type="project" value="InterPro"/>
</dbReference>
<dbReference type="Pfam" id="PF00550">
    <property type="entry name" value="PP-binding"/>
    <property type="match status" value="2"/>
</dbReference>
<proteinExistence type="inferred from homology"/>
<dbReference type="Pfam" id="PF00698">
    <property type="entry name" value="Acyl_transf_1"/>
    <property type="match status" value="1"/>
</dbReference>
<dbReference type="PANTHER" id="PTHR43775">
    <property type="entry name" value="FATTY ACID SYNTHASE"/>
    <property type="match status" value="1"/>
</dbReference>
<dbReference type="FunFam" id="3.30.559.30:FF:000006">
    <property type="entry name" value="Yersiniabactin polyketide/non-ribosomal peptide synthetase"/>
    <property type="match status" value="1"/>
</dbReference>
<dbReference type="InterPro" id="IPR016035">
    <property type="entry name" value="Acyl_Trfase/lysoPLipase"/>
</dbReference>
<dbReference type="InterPro" id="IPR018201">
    <property type="entry name" value="Ketoacyl_synth_AS"/>
</dbReference>
<dbReference type="InterPro" id="IPR023213">
    <property type="entry name" value="CAT-like_dom_sf"/>
</dbReference>
<dbReference type="InterPro" id="IPR014043">
    <property type="entry name" value="Acyl_transferase_dom"/>
</dbReference>
<dbReference type="Pfam" id="PF00668">
    <property type="entry name" value="Condensation"/>
    <property type="match status" value="1"/>
</dbReference>
<feature type="domain" description="Carrier" evidence="14">
    <location>
        <begin position="2643"/>
        <end position="2718"/>
    </location>
</feature>
<dbReference type="GO" id="GO:0004312">
    <property type="term" value="F:fatty acid synthase activity"/>
    <property type="evidence" value="ECO:0007669"/>
    <property type="project" value="TreeGrafter"/>
</dbReference>
<dbReference type="GO" id="GO:0004315">
    <property type="term" value="F:3-oxoacyl-[acyl-carrier-protein] synthase activity"/>
    <property type="evidence" value="ECO:0007669"/>
    <property type="project" value="InterPro"/>
</dbReference>
<dbReference type="FunFam" id="3.40.50.12780:FF:000012">
    <property type="entry name" value="Non-ribosomal peptide synthetase"/>
    <property type="match status" value="1"/>
</dbReference>
<dbReference type="Gene3D" id="3.10.129.110">
    <property type="entry name" value="Polyketide synthase dehydratase"/>
    <property type="match status" value="1"/>
</dbReference>
<evidence type="ECO:0000256" key="8">
    <source>
        <dbReference type="ARBA" id="ARBA00022679"/>
    </source>
</evidence>
<dbReference type="NCBIfam" id="TIGR01733">
    <property type="entry name" value="AA-adenyl-dom"/>
    <property type="match status" value="1"/>
</dbReference>
<dbReference type="SMART" id="SM00826">
    <property type="entry name" value="PKS_DH"/>
    <property type="match status" value="1"/>
</dbReference>
<protein>
    <recommendedName>
        <fullName evidence="4">Phenyloxazoline synthase MbtB</fullName>
    </recommendedName>
    <alternativeName>
        <fullName evidence="12">Mycobactin synthetase protein B</fullName>
    </alternativeName>
</protein>
<feature type="domain" description="PKS/mFAS DH" evidence="16">
    <location>
        <begin position="883"/>
        <end position="1147"/>
    </location>
</feature>
<evidence type="ECO:0000256" key="10">
    <source>
        <dbReference type="ARBA" id="ARBA00023315"/>
    </source>
</evidence>
<evidence type="ECO:0000256" key="13">
    <source>
        <dbReference type="PROSITE-ProRule" id="PRU01363"/>
    </source>
</evidence>
<dbReference type="InterPro" id="IPR042104">
    <property type="entry name" value="PKS_dehydratase_sf"/>
</dbReference>
<name>A0A0M7BGC9_9PSEU</name>
<dbReference type="Gene3D" id="3.30.559.10">
    <property type="entry name" value="Chloramphenicol acetyltransferase-like domain"/>
    <property type="match status" value="1"/>
</dbReference>
<dbReference type="SMART" id="SM00824">
    <property type="entry name" value="PKS_TE"/>
    <property type="match status" value="1"/>
</dbReference>
<dbReference type="Pfam" id="PF22953">
    <property type="entry name" value="SpnB_Rossmann"/>
    <property type="match status" value="1"/>
</dbReference>
<evidence type="ECO:0000256" key="5">
    <source>
        <dbReference type="ARBA" id="ARBA00022450"/>
    </source>
</evidence>
<dbReference type="SMART" id="SM00825">
    <property type="entry name" value="PKS_KS"/>
    <property type="match status" value="1"/>
</dbReference>
<dbReference type="PROSITE" id="PS52004">
    <property type="entry name" value="KS3_2"/>
    <property type="match status" value="1"/>
</dbReference>
<feature type="region of interest" description="C-terminal hotdog fold" evidence="13">
    <location>
        <begin position="1006"/>
        <end position="1147"/>
    </location>
</feature>
<dbReference type="Gene3D" id="2.30.38.10">
    <property type="entry name" value="Luciferase, Domain 3"/>
    <property type="match status" value="1"/>
</dbReference>
<evidence type="ECO:0000259" key="14">
    <source>
        <dbReference type="PROSITE" id="PS50075"/>
    </source>
</evidence>
<dbReference type="SUPFAM" id="SSF53474">
    <property type="entry name" value="alpha/beta-Hydrolases"/>
    <property type="match status" value="1"/>
</dbReference>
<dbReference type="Gene3D" id="3.30.559.30">
    <property type="entry name" value="Nonribosomal peptide synthetase, condensation domain"/>
    <property type="match status" value="1"/>
</dbReference>
<evidence type="ECO:0000256" key="3">
    <source>
        <dbReference type="ARBA" id="ARBA00007380"/>
    </source>
</evidence>
<dbReference type="FunFam" id="3.40.47.10:FF:000019">
    <property type="entry name" value="Polyketide synthase type I"/>
    <property type="match status" value="1"/>
</dbReference>
<dbReference type="Gene3D" id="3.40.366.10">
    <property type="entry name" value="Malonyl-Coenzyme A Acyl Carrier Protein, domain 2"/>
    <property type="match status" value="1"/>
</dbReference>
<dbReference type="InterPro" id="IPR049551">
    <property type="entry name" value="PKS_DH_C"/>
</dbReference>
<dbReference type="InterPro" id="IPR010071">
    <property type="entry name" value="AA_adenyl_dom"/>
</dbReference>
<dbReference type="Pfam" id="PF16197">
    <property type="entry name" value="KAsynt_C_assoc"/>
    <property type="match status" value="1"/>
</dbReference>
<dbReference type="Gene3D" id="3.30.70.3290">
    <property type="match status" value="1"/>
</dbReference>
<comment type="pathway">
    <text evidence="2">Siderophore biosynthesis; mycobactin biosynthesis.</text>
</comment>
<dbReference type="Pfam" id="PF02801">
    <property type="entry name" value="Ketoacyl-synt_C"/>
    <property type="match status" value="1"/>
</dbReference>
<dbReference type="InterPro" id="IPR014031">
    <property type="entry name" value="Ketoacyl_synth_C"/>
</dbReference>
<dbReference type="InterPro" id="IPR045851">
    <property type="entry name" value="AMP-bd_C_sf"/>
</dbReference>
<dbReference type="InterPro" id="IPR029058">
    <property type="entry name" value="AB_hydrolase_fold"/>
</dbReference>
<keyword evidence="9" id="KW-0677">Repeat</keyword>
<dbReference type="InterPro" id="IPR000873">
    <property type="entry name" value="AMP-dep_synth/lig_dom"/>
</dbReference>
<dbReference type="SMART" id="SM00823">
    <property type="entry name" value="PKS_PP"/>
    <property type="match status" value="2"/>
</dbReference>
<dbReference type="FunFam" id="3.40.50.980:FF:000001">
    <property type="entry name" value="Non-ribosomal peptide synthetase"/>
    <property type="match status" value="1"/>
</dbReference>
<dbReference type="InterPro" id="IPR016039">
    <property type="entry name" value="Thiolase-like"/>
</dbReference>
<dbReference type="InterPro" id="IPR001227">
    <property type="entry name" value="Ac_transferase_dom_sf"/>
</dbReference>
<dbReference type="InterPro" id="IPR020802">
    <property type="entry name" value="TesA-like"/>
</dbReference>
<dbReference type="SUPFAM" id="SSF47336">
    <property type="entry name" value="ACP-like"/>
    <property type="match status" value="2"/>
</dbReference>
<dbReference type="InterPro" id="IPR032821">
    <property type="entry name" value="PKS_assoc"/>
</dbReference>
<evidence type="ECO:0000256" key="9">
    <source>
        <dbReference type="ARBA" id="ARBA00022737"/>
    </source>
</evidence>
<keyword evidence="7" id="KW-0436">Ligase</keyword>
<dbReference type="SMART" id="SM01294">
    <property type="entry name" value="PKS_PP_betabranch"/>
    <property type="match status" value="1"/>
</dbReference>
<dbReference type="Pfam" id="PF00109">
    <property type="entry name" value="ketoacyl-synt"/>
    <property type="match status" value="1"/>
</dbReference>
<dbReference type="InterPro" id="IPR013968">
    <property type="entry name" value="PKS_KR"/>
</dbReference>
<dbReference type="CDD" id="cd08956">
    <property type="entry name" value="KR_3_FAS_SDR_x"/>
    <property type="match status" value="1"/>
</dbReference>
<organism evidence="17">
    <name type="scientific">Lentzea sp. ATCC 31319</name>
    <dbReference type="NCBI Taxonomy" id="1718437"/>
    <lineage>
        <taxon>Bacteria</taxon>
        <taxon>Bacillati</taxon>
        <taxon>Actinomycetota</taxon>
        <taxon>Actinomycetes</taxon>
        <taxon>Pseudonocardiales</taxon>
        <taxon>Pseudonocardiaceae</taxon>
        <taxon>Lentzea</taxon>
    </lineage>
</organism>
<dbReference type="InterPro" id="IPR036291">
    <property type="entry name" value="NAD(P)-bd_dom_sf"/>
</dbReference>
<keyword evidence="10" id="KW-0012">Acyltransferase</keyword>
<dbReference type="InterPro" id="IPR001031">
    <property type="entry name" value="Thioesterase"/>
</dbReference>
<dbReference type="GO" id="GO:0005737">
    <property type="term" value="C:cytoplasm"/>
    <property type="evidence" value="ECO:0007669"/>
    <property type="project" value="TreeGrafter"/>
</dbReference>
<dbReference type="Pfam" id="PF00975">
    <property type="entry name" value="Thioesterase"/>
    <property type="match status" value="1"/>
</dbReference>
<dbReference type="InterPro" id="IPR025110">
    <property type="entry name" value="AMP-bd_C"/>
</dbReference>
<dbReference type="InterPro" id="IPR057326">
    <property type="entry name" value="KR_dom"/>
</dbReference>
<dbReference type="SUPFAM" id="SSF52151">
    <property type="entry name" value="FabD/lysophospholipase-like"/>
    <property type="match status" value="1"/>
</dbReference>
<evidence type="ECO:0000259" key="16">
    <source>
        <dbReference type="PROSITE" id="PS52019"/>
    </source>
</evidence>
<dbReference type="SUPFAM" id="SSF56801">
    <property type="entry name" value="Acetyl-CoA synthetase-like"/>
    <property type="match status" value="1"/>
</dbReference>
<dbReference type="SMART" id="SM00822">
    <property type="entry name" value="PKS_KR"/>
    <property type="match status" value="1"/>
</dbReference>
<comment type="cofactor">
    <cofactor evidence="1">
        <name>pantetheine 4'-phosphate</name>
        <dbReference type="ChEBI" id="CHEBI:47942"/>
    </cofactor>
</comment>
<dbReference type="InterPro" id="IPR020806">
    <property type="entry name" value="PKS_PP-bd"/>
</dbReference>
<dbReference type="InterPro" id="IPR055123">
    <property type="entry name" value="SpnB-like_Rossmann"/>
</dbReference>
<dbReference type="GO" id="GO:0006633">
    <property type="term" value="P:fatty acid biosynthetic process"/>
    <property type="evidence" value="ECO:0007669"/>
    <property type="project" value="InterPro"/>
</dbReference>
<dbReference type="FunFam" id="3.40.366.10:FF:000002">
    <property type="entry name" value="Probable polyketide synthase 2"/>
    <property type="match status" value="1"/>
</dbReference>
<keyword evidence="5" id="KW-0596">Phosphopantetheine</keyword>
<dbReference type="Gene3D" id="3.40.50.980">
    <property type="match status" value="2"/>
</dbReference>
<evidence type="ECO:0000256" key="7">
    <source>
        <dbReference type="ARBA" id="ARBA00022598"/>
    </source>
</evidence>
<dbReference type="PROSITE" id="PS52019">
    <property type="entry name" value="PKS_MFAS_DH"/>
    <property type="match status" value="1"/>
</dbReference>
<dbReference type="InterPro" id="IPR020845">
    <property type="entry name" value="AMP-binding_CS"/>
</dbReference>
<reference evidence="17" key="1">
    <citation type="journal article" date="2015" name="Chem. Sci.">
        <title>A genomic approach to deciphering the mechanism of thiotetronate antibiotics biosynthesis.</title>
        <authorList>
            <person name="Tao W."/>
            <person name="Yurkovich M.E."/>
            <person name="Wen S."/>
            <person name="Lebe K.E."/>
            <person name="Samborskyy M."/>
            <person name="Liu Y."/>
            <person name="Yang A."/>
            <person name="Liu Y."/>
            <person name="Ju Y."/>
            <person name="Deng Z."/>
            <person name="Tosin M."/>
            <person name="Sun Y."/>
            <person name="Leadlay P.F."/>
        </authorList>
    </citation>
    <scope>NUCLEOTIDE SEQUENCE</scope>
    <source>
        <strain evidence="17">ATCC 31319</strain>
    </source>
</reference>
<dbReference type="InterPro" id="IPR014030">
    <property type="entry name" value="Ketoacyl_synth_N"/>
</dbReference>
<gene>
    <name evidence="17" type="primary">tlmB</name>
</gene>
<evidence type="ECO:0000256" key="11">
    <source>
        <dbReference type="ARBA" id="ARBA00029443"/>
    </source>
</evidence>